<comment type="caution">
    <text evidence="1">The sequence shown here is derived from an EMBL/GenBank/DDBJ whole genome shotgun (WGS) entry which is preliminary data.</text>
</comment>
<proteinExistence type="predicted"/>
<dbReference type="Proteomes" id="UP001500383">
    <property type="component" value="Unassembled WGS sequence"/>
</dbReference>
<protein>
    <recommendedName>
        <fullName evidence="3">Secreted protein</fullName>
    </recommendedName>
</protein>
<gene>
    <name evidence="1" type="ORF">GCM10009831_30470</name>
</gene>
<name>A0ABP4V834_9ACTN</name>
<dbReference type="EMBL" id="BAAAQG010000020">
    <property type="protein sequence ID" value="GAA1718387.1"/>
    <property type="molecule type" value="Genomic_DNA"/>
</dbReference>
<organism evidence="1 2">
    <name type="scientific">Dietzia cercidiphylli</name>
    <dbReference type="NCBI Taxonomy" id="498199"/>
    <lineage>
        <taxon>Bacteria</taxon>
        <taxon>Bacillati</taxon>
        <taxon>Actinomycetota</taxon>
        <taxon>Actinomycetes</taxon>
        <taxon>Mycobacteriales</taxon>
        <taxon>Dietziaceae</taxon>
        <taxon>Dietzia</taxon>
    </lineage>
</organism>
<reference evidence="2" key="1">
    <citation type="journal article" date="2019" name="Int. J. Syst. Evol. Microbiol.">
        <title>The Global Catalogue of Microorganisms (GCM) 10K type strain sequencing project: providing services to taxonomists for standard genome sequencing and annotation.</title>
        <authorList>
            <consortium name="The Broad Institute Genomics Platform"/>
            <consortium name="The Broad Institute Genome Sequencing Center for Infectious Disease"/>
            <person name="Wu L."/>
            <person name="Ma J."/>
        </authorList>
    </citation>
    <scope>NUCLEOTIDE SEQUENCE [LARGE SCALE GENOMIC DNA]</scope>
    <source>
        <strain evidence="2">JCM 16002</strain>
    </source>
</reference>
<accession>A0ABP4V834</accession>
<keyword evidence="2" id="KW-1185">Reference proteome</keyword>
<evidence type="ECO:0000313" key="1">
    <source>
        <dbReference type="EMBL" id="GAA1718387.1"/>
    </source>
</evidence>
<evidence type="ECO:0008006" key="3">
    <source>
        <dbReference type="Google" id="ProtNLM"/>
    </source>
</evidence>
<evidence type="ECO:0000313" key="2">
    <source>
        <dbReference type="Proteomes" id="UP001500383"/>
    </source>
</evidence>
<sequence length="70" mass="7509">MARVQATLLAVVISSHRTDTATSDPAEAPAGTDYAPSVFAVLFLGHRAAEHQHDTHTAEQEPIVFSPALW</sequence>